<dbReference type="AlphaFoldDB" id="A0ABD4EPU6"/>
<reference evidence="6 7" key="1">
    <citation type="submission" date="2016-03" db="EMBL/GenBank/DDBJ databases">
        <authorList>
            <person name="Zhang H."/>
            <person name="Liu R."/>
            <person name="Wang M."/>
            <person name="Wang H."/>
            <person name="Wang L."/>
            <person name="Song L."/>
        </authorList>
    </citation>
    <scope>NUCLEOTIDE SEQUENCE [LARGE SCALE GENOMIC DNA]</scope>
    <source>
        <strain evidence="6 7">DSM 16099</strain>
    </source>
</reference>
<evidence type="ECO:0000313" key="6">
    <source>
        <dbReference type="EMBL" id="KYL33915.1"/>
    </source>
</evidence>
<dbReference type="SUPFAM" id="SSF53756">
    <property type="entry name" value="UDP-Glycosyltransferase/glycogen phosphorylase"/>
    <property type="match status" value="1"/>
</dbReference>
<evidence type="ECO:0000313" key="7">
    <source>
        <dbReference type="Proteomes" id="UP000075763"/>
    </source>
</evidence>
<protein>
    <recommendedName>
        <fullName evidence="8">Polysaccharide biosynthesis protein</fullName>
    </recommendedName>
</protein>
<accession>A0ABD4EPU6</accession>
<gene>
    <name evidence="6" type="ORF">A2I96_15980</name>
</gene>
<evidence type="ECO:0000256" key="4">
    <source>
        <dbReference type="ARBA" id="ARBA00022989"/>
    </source>
</evidence>
<sequence length="159" mass="17898">MKNSRILTVVNAGGHLTQAMCVMSVFDEFHLVTSIKIEAELGAKSVTIINSTQFNPLIHIKNIFKAYRIIKKINPAAIFSTGGPICIPFAIVAKILGIKFIYLDTLSRVVELSNTAKFLYKFKLATKIMCQWENVANKYQGVEYYGKTFNICNDRNMPL</sequence>
<dbReference type="Pfam" id="PF08660">
    <property type="entry name" value="Alg14"/>
    <property type="match status" value="1"/>
</dbReference>
<dbReference type="InterPro" id="IPR013969">
    <property type="entry name" value="Oligosacch_biosynth_Alg14"/>
</dbReference>
<comment type="caution">
    <text evidence="6">The sequence shown here is derived from an EMBL/GenBank/DDBJ whole genome shotgun (WGS) entry which is preliminary data.</text>
</comment>
<proteinExistence type="predicted"/>
<keyword evidence="4" id="KW-1133">Transmembrane helix</keyword>
<dbReference type="EMBL" id="LVCN01000032">
    <property type="protein sequence ID" value="KYL33915.1"/>
    <property type="molecule type" value="Genomic_DNA"/>
</dbReference>
<keyword evidence="2" id="KW-0812">Transmembrane</keyword>
<evidence type="ECO:0000256" key="3">
    <source>
        <dbReference type="ARBA" id="ARBA00022824"/>
    </source>
</evidence>
<keyword evidence="5" id="KW-0472">Membrane</keyword>
<dbReference type="PANTHER" id="PTHR12154">
    <property type="entry name" value="GLYCOSYL TRANSFERASE-RELATED"/>
    <property type="match status" value="1"/>
</dbReference>
<evidence type="ECO:0000256" key="1">
    <source>
        <dbReference type="ARBA" id="ARBA00004389"/>
    </source>
</evidence>
<organism evidence="6 7">
    <name type="scientific">Pseudoalteromonas tetraodonis</name>
    <dbReference type="NCBI Taxonomy" id="43659"/>
    <lineage>
        <taxon>Bacteria</taxon>
        <taxon>Pseudomonadati</taxon>
        <taxon>Pseudomonadota</taxon>
        <taxon>Gammaproteobacteria</taxon>
        <taxon>Alteromonadales</taxon>
        <taxon>Pseudoalteromonadaceae</taxon>
        <taxon>Pseudoalteromonas</taxon>
    </lineage>
</organism>
<name>A0ABD4EPU6_9GAMM</name>
<keyword evidence="3" id="KW-0256">Endoplasmic reticulum</keyword>
<dbReference type="Proteomes" id="UP000075763">
    <property type="component" value="Unassembled WGS sequence"/>
</dbReference>
<evidence type="ECO:0008006" key="8">
    <source>
        <dbReference type="Google" id="ProtNLM"/>
    </source>
</evidence>
<comment type="subcellular location">
    <subcellularLocation>
        <location evidence="1">Endoplasmic reticulum membrane</location>
        <topology evidence="1">Single-pass membrane protein</topology>
    </subcellularLocation>
</comment>
<evidence type="ECO:0000256" key="5">
    <source>
        <dbReference type="ARBA" id="ARBA00023136"/>
    </source>
</evidence>
<dbReference type="Gene3D" id="3.40.50.2000">
    <property type="entry name" value="Glycogen Phosphorylase B"/>
    <property type="match status" value="1"/>
</dbReference>
<dbReference type="PANTHER" id="PTHR12154:SF4">
    <property type="entry name" value="UDP-N-ACETYLGLUCOSAMINE TRANSFERASE SUBUNIT ALG14 HOMOLOG"/>
    <property type="match status" value="1"/>
</dbReference>
<evidence type="ECO:0000256" key="2">
    <source>
        <dbReference type="ARBA" id="ARBA00022692"/>
    </source>
</evidence>